<dbReference type="OrthoDB" id="7839352at2"/>
<dbReference type="EMBL" id="QZEW01000021">
    <property type="protein sequence ID" value="RJL18854.1"/>
    <property type="molecule type" value="Genomic_DNA"/>
</dbReference>
<keyword evidence="1" id="KW-0732">Signal</keyword>
<dbReference type="InterPro" id="IPR042245">
    <property type="entry name" value="Tgt2/MlaC_sf"/>
</dbReference>
<protein>
    <submittedName>
        <fullName evidence="2">ABC transporter substrate-binding protein</fullName>
    </submittedName>
</protein>
<name>A0A419A9E7_9RHOB</name>
<reference evidence="3" key="1">
    <citation type="submission" date="2018-09" db="EMBL/GenBank/DDBJ databases">
        <title>Paracoccus onubensis nov. sp. a moderate halophilic bacterium isolated from Gruta de las Maravillas (Aracena, Spain).</title>
        <authorList>
            <person name="Jurado V."/>
            <person name="Gutierrez-Patricio S."/>
            <person name="Gonzalez-Pimentel J.L."/>
            <person name="Miller A.Z."/>
            <person name="Laiz L."/>
            <person name="Saiz-Jimenez C."/>
        </authorList>
    </citation>
    <scope>NUCLEOTIDE SEQUENCE [LARGE SCALE GENOMIC DNA]</scope>
    <source>
        <strain evidence="3">DSM 26381</strain>
    </source>
</reference>
<evidence type="ECO:0000313" key="2">
    <source>
        <dbReference type="EMBL" id="RJL18854.1"/>
    </source>
</evidence>
<dbReference type="Gene3D" id="3.10.450.710">
    <property type="entry name" value="Tgt2/MlaC"/>
    <property type="match status" value="1"/>
</dbReference>
<evidence type="ECO:0000313" key="3">
    <source>
        <dbReference type="Proteomes" id="UP000283587"/>
    </source>
</evidence>
<evidence type="ECO:0000256" key="1">
    <source>
        <dbReference type="SAM" id="SignalP"/>
    </source>
</evidence>
<dbReference type="InterPro" id="IPR006311">
    <property type="entry name" value="TAT_signal"/>
</dbReference>
<accession>A0A419A9E7</accession>
<gene>
    <name evidence="2" type="ORF">D3P05_06520</name>
</gene>
<keyword evidence="3" id="KW-1185">Reference proteome</keyword>
<dbReference type="RefSeq" id="WP_119897367.1">
    <property type="nucleotide sequence ID" value="NZ_QNRC01000005.1"/>
</dbReference>
<dbReference type="PANTHER" id="PTHR36573:SF1">
    <property type="entry name" value="INTERMEMBRANE PHOSPHOLIPID TRANSPORT SYSTEM BINDING PROTEIN MLAC"/>
    <property type="match status" value="1"/>
</dbReference>
<dbReference type="PANTHER" id="PTHR36573">
    <property type="entry name" value="INTERMEMBRANE PHOSPHOLIPID TRANSPORT SYSTEM BINDING PROTEIN MLAC"/>
    <property type="match status" value="1"/>
</dbReference>
<dbReference type="PROSITE" id="PS51318">
    <property type="entry name" value="TAT"/>
    <property type="match status" value="1"/>
</dbReference>
<dbReference type="AlphaFoldDB" id="A0A419A9E7"/>
<dbReference type="Proteomes" id="UP000283587">
    <property type="component" value="Unassembled WGS sequence"/>
</dbReference>
<dbReference type="Pfam" id="PF05494">
    <property type="entry name" value="MlaC"/>
    <property type="match status" value="1"/>
</dbReference>
<feature type="chain" id="PRO_5019267453" evidence="1">
    <location>
        <begin position="29"/>
        <end position="200"/>
    </location>
</feature>
<organism evidence="2 3">
    <name type="scientific">Paracoccus siganidrum</name>
    <dbReference type="NCBI Taxonomy" id="1276757"/>
    <lineage>
        <taxon>Bacteria</taxon>
        <taxon>Pseudomonadati</taxon>
        <taxon>Pseudomonadota</taxon>
        <taxon>Alphaproteobacteria</taxon>
        <taxon>Rhodobacterales</taxon>
        <taxon>Paracoccaceae</taxon>
        <taxon>Paracoccus</taxon>
    </lineage>
</organism>
<comment type="caution">
    <text evidence="2">The sequence shown here is derived from an EMBL/GenBank/DDBJ whole genome shotgun (WGS) entry which is preliminary data.</text>
</comment>
<dbReference type="InterPro" id="IPR008869">
    <property type="entry name" value="MlaC/ttg2D"/>
</dbReference>
<proteinExistence type="predicted"/>
<sequence length="200" mass="21657">MRNSRRGLLALLAGAGAFAVLPGGPALALDTTEARALIETSLTEVHAVINSGQPPAEMYRDFEEVFARYADVDVIARSALGPVARQIGAGEFAEYRQAFQGYIGRKYGKRFREFVGSRIEVGEARPLKSFFAVSSTAYLNGRAPMQVEWHVSDRSGRSLFFNIIIEGVNMLASERAEIAAMLTRRGGDVAALSADLQQAG</sequence>
<feature type="signal peptide" evidence="1">
    <location>
        <begin position="1"/>
        <end position="28"/>
    </location>
</feature>